<reference evidence="1 2" key="1">
    <citation type="submission" date="2020-05" db="EMBL/GenBank/DDBJ databases">
        <title>Strain PA2F3 complete genome.</title>
        <authorList>
            <person name="Kim Y.-S."/>
            <person name="Kim S.-J."/>
            <person name="Jung H.-k."/>
            <person name="Kim S.-E."/>
            <person name="Kim K.-H."/>
        </authorList>
    </citation>
    <scope>NUCLEOTIDE SEQUENCE [LARGE SCALE GENOMIC DNA]</scope>
    <source>
        <strain evidence="1 2">PA2F3</strain>
    </source>
</reference>
<dbReference type="Proteomes" id="UP000502498">
    <property type="component" value="Chromosome"/>
</dbReference>
<organism evidence="1 2">
    <name type="scientific">Microbacterium hominis</name>
    <dbReference type="NCBI Taxonomy" id="162426"/>
    <lineage>
        <taxon>Bacteria</taxon>
        <taxon>Bacillati</taxon>
        <taxon>Actinomycetota</taxon>
        <taxon>Actinomycetes</taxon>
        <taxon>Micrococcales</taxon>
        <taxon>Microbacteriaceae</taxon>
        <taxon>Microbacterium</taxon>
    </lineage>
</organism>
<proteinExistence type="predicted"/>
<evidence type="ECO:0000313" key="2">
    <source>
        <dbReference type="Proteomes" id="UP000502498"/>
    </source>
</evidence>
<sequence length="138" mass="14594">MSNEGSAHDYLHCYDDGTFHAGDIAIAGVRNPLENSDTKGKNRPFVLVRRANGHWRGMGLTTNSHYASGEPRVAVPNPTAVGLRGRGFLWGDRLTSVCVLDIGQIIGRVDLPLATAVVTLAGLGCEDGATLRRAAAGL</sequence>
<dbReference type="RefSeq" id="WP_172989395.1">
    <property type="nucleotide sequence ID" value="NZ_CP054038.1"/>
</dbReference>
<name>A0A7D4PU18_9MICO</name>
<dbReference type="AlphaFoldDB" id="A0A7D4PU18"/>
<protein>
    <recommendedName>
        <fullName evidence="3">Type II toxin-antitoxin system PemK/MazF family toxin</fullName>
    </recommendedName>
</protein>
<dbReference type="EMBL" id="CP054038">
    <property type="protein sequence ID" value="QKJ18954.1"/>
    <property type="molecule type" value="Genomic_DNA"/>
</dbReference>
<evidence type="ECO:0008006" key="3">
    <source>
        <dbReference type="Google" id="ProtNLM"/>
    </source>
</evidence>
<accession>A0A7D4PU18</accession>
<evidence type="ECO:0000313" key="1">
    <source>
        <dbReference type="EMBL" id="QKJ18954.1"/>
    </source>
</evidence>
<gene>
    <name evidence="1" type="ORF">HQM25_05875</name>
</gene>